<evidence type="ECO:0000313" key="5">
    <source>
        <dbReference type="Proteomes" id="UP000007115"/>
    </source>
</evidence>
<dbReference type="VEuPathDB" id="FungiDB:TRIVIDRAFT_201943"/>
<dbReference type="RefSeq" id="XP_013955724.1">
    <property type="nucleotide sequence ID" value="XM_014100249.1"/>
</dbReference>
<organism evidence="4 5">
    <name type="scientific">Hypocrea virens (strain Gv29-8 / FGSC 10586)</name>
    <name type="common">Gliocladium virens</name>
    <name type="synonym">Trichoderma virens</name>
    <dbReference type="NCBI Taxonomy" id="413071"/>
    <lineage>
        <taxon>Eukaryota</taxon>
        <taxon>Fungi</taxon>
        <taxon>Dikarya</taxon>
        <taxon>Ascomycota</taxon>
        <taxon>Pezizomycotina</taxon>
        <taxon>Sordariomycetes</taxon>
        <taxon>Hypocreomycetidae</taxon>
        <taxon>Hypocreales</taxon>
        <taxon>Hypocreaceae</taxon>
        <taxon>Trichoderma</taxon>
    </lineage>
</organism>
<name>G9MVN3_HYPVG</name>
<accession>G9MVN3</accession>
<dbReference type="InterPro" id="IPR056884">
    <property type="entry name" value="NPHP3-like_N"/>
</dbReference>
<dbReference type="OMA" id="NDEINQH"/>
<gene>
    <name evidence="4" type="ORF">TRIVIDRAFT_201943</name>
</gene>
<dbReference type="SUPFAM" id="SSF52540">
    <property type="entry name" value="P-loop containing nucleoside triphosphate hydrolases"/>
    <property type="match status" value="1"/>
</dbReference>
<dbReference type="GeneID" id="25790175"/>
<dbReference type="Pfam" id="PF24883">
    <property type="entry name" value="NPHP3_N"/>
    <property type="match status" value="1"/>
</dbReference>
<dbReference type="AlphaFoldDB" id="G9MVN3"/>
<dbReference type="InterPro" id="IPR027417">
    <property type="entry name" value="P-loop_NTPase"/>
</dbReference>
<dbReference type="Proteomes" id="UP000007115">
    <property type="component" value="Unassembled WGS sequence"/>
</dbReference>
<dbReference type="PANTHER" id="PTHR10039">
    <property type="entry name" value="AMELOGENIN"/>
    <property type="match status" value="1"/>
</dbReference>
<evidence type="ECO:0000259" key="3">
    <source>
        <dbReference type="Pfam" id="PF25053"/>
    </source>
</evidence>
<feature type="domain" description="Nephrocystin 3-like N-terminal" evidence="2">
    <location>
        <begin position="267"/>
        <end position="450"/>
    </location>
</feature>
<dbReference type="PANTHER" id="PTHR10039:SF5">
    <property type="entry name" value="NACHT DOMAIN-CONTAINING PROTEIN"/>
    <property type="match status" value="1"/>
</dbReference>
<keyword evidence="5" id="KW-1185">Reference proteome</keyword>
<protein>
    <submittedName>
        <fullName evidence="4">Uncharacterized protein</fullName>
    </submittedName>
</protein>
<dbReference type="InParanoid" id="G9MVN3"/>
<evidence type="ECO:0000256" key="1">
    <source>
        <dbReference type="ARBA" id="ARBA00022737"/>
    </source>
</evidence>
<evidence type="ECO:0000259" key="2">
    <source>
        <dbReference type="Pfam" id="PF24883"/>
    </source>
</evidence>
<dbReference type="eggNOG" id="ENOG502RX3I">
    <property type="taxonomic scope" value="Eukaryota"/>
</dbReference>
<sequence length="1018" mass="116172">MDLISATGKIISLIEAGIKISDQLKEIANSEHKLPPDLVNLYNNAQQLLETIEALPSSRSDSVNDVKVGLLAEKAKKISNKVIGMMDKINPDWRQKRGTPMTLWRSYLKQNELWPIKEDFGDLRERMKLTLLELVWRVSLGDKHIVSIQGSVHEFSQRLNIIQDSIYNIGKQVGSASVAGDDFHRRAAELLILEMKLSVISARLTKEFRGKDFKADTIVESDPGTFDWMTQGSDYSEEYPDNLNDEEKLAYDGCDPDMLKNRMEASNNFRSFLQEPSGAFLILGKPGSGKSTLMKRLMCNPVVLEDLEQWAANKNKKLIRAIFFFSITQGSGALSSEESLYRSLLFQILHESPALVDEILMGEASLSASTPLPFEAVQRAIRCLFSNKSNVLEKYCFCLFIDGLDEYRSNISDPKRGKAQNNYEISELTHRLMEWCQGEASNTKIIFSSRVIPALQSRFSAKEKILLHIHTKKDILQSAFSNFKRYPEEIPDYIELSKIICEHAQGVFLWAHLVIKDILEAQTDGVDAGTFQDRIKNTPTDIIDLYAKILDRVKEQDREASAVILRLAAFQPAGFRLNTLACAWLDKLKDVDFPCNEPAKVYDNDEINQHRKRAIKRLAALTHGLLETQDSKKGYYNLERPFFESEIVFLHRTAQDFVRTLLMRDHKDAIHGILPWLHGSDNVSADDWSQCWRTNLFVRVFHAEVRFGMLREDDNGKPHEDLWDFGFWAEDPVHLQLSSFKSLSDFSSFSNRYRSFYLRDLHMQVPCFIGRIIFLGSCDVSKRFSVQQALFEGQDPIAWIQNRNLSSTMSSRLALAYMALHSIPNSVGLDGLKWLLQNKMVCATDRCLVWHMNNVSHAVDELKKAISADQGHVDEDCSCGFFDASFVQKHGTYVQIWLFFLYRFGNVIETAARQRTIKEQGHCQMLELWLRYGAATDAIILITFKDIVSNKNIEAEDIFYVEIEQLLHGHRLGTVGKELSPSFPGKDKSVHRSYSEQISTYVYPRALSAGLGRIRGHF</sequence>
<feature type="domain" description="DUF7791" evidence="3">
    <location>
        <begin position="558"/>
        <end position="660"/>
    </location>
</feature>
<dbReference type="STRING" id="413071.G9MVN3"/>
<dbReference type="Gene3D" id="3.40.50.300">
    <property type="entry name" value="P-loop containing nucleotide triphosphate hydrolases"/>
    <property type="match status" value="1"/>
</dbReference>
<dbReference type="InterPro" id="IPR056693">
    <property type="entry name" value="DUF7791"/>
</dbReference>
<comment type="caution">
    <text evidence="4">The sequence shown here is derived from an EMBL/GenBank/DDBJ whole genome shotgun (WGS) entry which is preliminary data.</text>
</comment>
<reference evidence="4 5" key="1">
    <citation type="journal article" date="2011" name="Genome Biol.">
        <title>Comparative genome sequence analysis underscores mycoparasitism as the ancestral life style of Trichoderma.</title>
        <authorList>
            <person name="Kubicek C.P."/>
            <person name="Herrera-Estrella A."/>
            <person name="Seidl-Seiboth V."/>
            <person name="Martinez D.A."/>
            <person name="Druzhinina I.S."/>
            <person name="Thon M."/>
            <person name="Zeilinger S."/>
            <person name="Casas-Flores S."/>
            <person name="Horwitz B.A."/>
            <person name="Mukherjee P.K."/>
            <person name="Mukherjee M."/>
            <person name="Kredics L."/>
            <person name="Alcaraz L.D."/>
            <person name="Aerts A."/>
            <person name="Antal Z."/>
            <person name="Atanasova L."/>
            <person name="Cervantes-Badillo M.G."/>
            <person name="Challacombe J."/>
            <person name="Chertkov O."/>
            <person name="McCluskey K."/>
            <person name="Coulpier F."/>
            <person name="Deshpande N."/>
            <person name="von Doehren H."/>
            <person name="Ebbole D.J."/>
            <person name="Esquivel-Naranjo E.U."/>
            <person name="Fekete E."/>
            <person name="Flipphi M."/>
            <person name="Glaser F."/>
            <person name="Gomez-Rodriguez E.Y."/>
            <person name="Gruber S."/>
            <person name="Han C."/>
            <person name="Henrissat B."/>
            <person name="Hermosa R."/>
            <person name="Hernandez-Onate M."/>
            <person name="Karaffa L."/>
            <person name="Kosti I."/>
            <person name="Le Crom S."/>
            <person name="Lindquist E."/>
            <person name="Lucas S."/>
            <person name="Luebeck M."/>
            <person name="Luebeck P.S."/>
            <person name="Margeot A."/>
            <person name="Metz B."/>
            <person name="Misra M."/>
            <person name="Nevalainen H."/>
            <person name="Omann M."/>
            <person name="Packer N."/>
            <person name="Perrone G."/>
            <person name="Uresti-Rivera E.E."/>
            <person name="Salamov A."/>
            <person name="Schmoll M."/>
            <person name="Seiboth B."/>
            <person name="Shapiro H."/>
            <person name="Sukno S."/>
            <person name="Tamayo-Ramos J.A."/>
            <person name="Tisch D."/>
            <person name="Wiest A."/>
            <person name="Wilkinson H.H."/>
            <person name="Zhang M."/>
            <person name="Coutinho P.M."/>
            <person name="Kenerley C.M."/>
            <person name="Monte E."/>
            <person name="Baker S.E."/>
            <person name="Grigoriev I.V."/>
        </authorList>
    </citation>
    <scope>NUCLEOTIDE SEQUENCE [LARGE SCALE GENOMIC DNA]</scope>
    <source>
        <strain evidence="5">Gv29-8 / FGSC 10586</strain>
    </source>
</reference>
<dbReference type="HOGENOM" id="CLU_296480_0_0_1"/>
<dbReference type="Pfam" id="PF25053">
    <property type="entry name" value="DUF7791"/>
    <property type="match status" value="1"/>
</dbReference>
<keyword evidence="1" id="KW-0677">Repeat</keyword>
<proteinExistence type="predicted"/>
<dbReference type="EMBL" id="ABDF02000070">
    <property type="protein sequence ID" value="EHK21530.1"/>
    <property type="molecule type" value="Genomic_DNA"/>
</dbReference>
<evidence type="ECO:0000313" key="4">
    <source>
        <dbReference type="EMBL" id="EHK21530.1"/>
    </source>
</evidence>
<dbReference type="OrthoDB" id="5105065at2759"/>